<name>A0A543ACX3_9ACTN</name>
<dbReference type="CDD" id="cd00158">
    <property type="entry name" value="RHOD"/>
    <property type="match status" value="1"/>
</dbReference>
<dbReference type="InterPro" id="IPR036390">
    <property type="entry name" value="WH_DNA-bd_sf"/>
</dbReference>
<keyword evidence="1" id="KW-0805">Transcription regulation</keyword>
<keyword evidence="2" id="KW-0238">DNA-binding</keyword>
<dbReference type="NCBIfam" id="NF033788">
    <property type="entry name" value="HTH_metalloreg"/>
    <property type="match status" value="1"/>
</dbReference>
<dbReference type="Gene3D" id="1.10.10.10">
    <property type="entry name" value="Winged helix-like DNA-binding domain superfamily/Winged helix DNA-binding domain"/>
    <property type="match status" value="1"/>
</dbReference>
<dbReference type="EMBL" id="VFOV01000001">
    <property type="protein sequence ID" value="TQL70435.1"/>
    <property type="molecule type" value="Genomic_DNA"/>
</dbReference>
<dbReference type="InterPro" id="IPR036388">
    <property type="entry name" value="WH-like_DNA-bd_sf"/>
</dbReference>
<dbReference type="SUPFAM" id="SSF52821">
    <property type="entry name" value="Rhodanese/Cell cycle control phosphatase"/>
    <property type="match status" value="1"/>
</dbReference>
<keyword evidence="7" id="KW-1185">Reference proteome</keyword>
<organism evidence="6 7">
    <name type="scientific">Nocardioides albertanoniae</name>
    <dbReference type="NCBI Taxonomy" id="1175486"/>
    <lineage>
        <taxon>Bacteria</taxon>
        <taxon>Bacillati</taxon>
        <taxon>Actinomycetota</taxon>
        <taxon>Actinomycetes</taxon>
        <taxon>Propionibacteriales</taxon>
        <taxon>Nocardioidaceae</taxon>
        <taxon>Nocardioides</taxon>
    </lineage>
</organism>
<dbReference type="PANTHER" id="PTHR33154">
    <property type="entry name" value="TRANSCRIPTIONAL REGULATOR, ARSR FAMILY"/>
    <property type="match status" value="1"/>
</dbReference>
<dbReference type="PROSITE" id="PS50987">
    <property type="entry name" value="HTH_ARSR_2"/>
    <property type="match status" value="1"/>
</dbReference>
<dbReference type="InterPro" id="IPR001845">
    <property type="entry name" value="HTH_ArsR_DNA-bd_dom"/>
</dbReference>
<sequence length="236" mass="25825">MAAIERRRALFDGLAVVGKALGSPRRLELMDLLAQGERTVESLARTADMGLTSVSAHLQVLKLANLVATRREGTKVYYRLAGDDVADVYDRLRTVALHRSADVDRARAAYLGLPGDSEVGTLSREELVELMRNEQVTLLDVRPCEEYRAGHIPGAVSVPLSALPDDAKLLRKAQQVVTYCRGSFCVMAHDAVRLLAASGVAARRLEDGMLEWRTHGHPVETGLVENREVENGEVSV</sequence>
<comment type="caution">
    <text evidence="6">The sequence shown here is derived from an EMBL/GenBank/DDBJ whole genome shotgun (WGS) entry which is preliminary data.</text>
</comment>
<protein>
    <submittedName>
        <fullName evidence="6">ArsR family transcriptional regulator</fullName>
    </submittedName>
</protein>
<proteinExistence type="predicted"/>
<evidence type="ECO:0000313" key="6">
    <source>
        <dbReference type="EMBL" id="TQL70435.1"/>
    </source>
</evidence>
<dbReference type="PRINTS" id="PR00778">
    <property type="entry name" value="HTHARSR"/>
</dbReference>
<dbReference type="InterPro" id="IPR036873">
    <property type="entry name" value="Rhodanese-like_dom_sf"/>
</dbReference>
<dbReference type="PROSITE" id="PS00380">
    <property type="entry name" value="RHODANESE_1"/>
    <property type="match status" value="1"/>
</dbReference>
<reference evidence="6 7" key="1">
    <citation type="submission" date="2019-06" db="EMBL/GenBank/DDBJ databases">
        <title>Sequencing the genomes of 1000 actinobacteria strains.</title>
        <authorList>
            <person name="Klenk H.-P."/>
        </authorList>
    </citation>
    <scope>NUCLEOTIDE SEQUENCE [LARGE SCALE GENOMIC DNA]</scope>
    <source>
        <strain evidence="6 7">DSM 25218</strain>
    </source>
</reference>
<feature type="domain" description="Rhodanese" evidence="4">
    <location>
        <begin position="132"/>
        <end position="221"/>
    </location>
</feature>
<dbReference type="SUPFAM" id="SSF46785">
    <property type="entry name" value="Winged helix' DNA-binding domain"/>
    <property type="match status" value="1"/>
</dbReference>
<accession>A0A543ACX3</accession>
<evidence type="ECO:0000313" key="7">
    <source>
        <dbReference type="Proteomes" id="UP000320209"/>
    </source>
</evidence>
<keyword evidence="3" id="KW-0804">Transcription</keyword>
<gene>
    <name evidence="6" type="ORF">FB381_4368</name>
</gene>
<feature type="domain" description="HTH arsR-type" evidence="5">
    <location>
        <begin position="6"/>
        <end position="100"/>
    </location>
</feature>
<evidence type="ECO:0000259" key="4">
    <source>
        <dbReference type="PROSITE" id="PS50206"/>
    </source>
</evidence>
<dbReference type="InterPro" id="IPR051081">
    <property type="entry name" value="HTH_MetalResp_TranReg"/>
</dbReference>
<dbReference type="Pfam" id="PF00581">
    <property type="entry name" value="Rhodanese"/>
    <property type="match status" value="1"/>
</dbReference>
<dbReference type="SMART" id="SM00418">
    <property type="entry name" value="HTH_ARSR"/>
    <property type="match status" value="1"/>
</dbReference>
<dbReference type="OrthoDB" id="9802028at2"/>
<dbReference type="PANTHER" id="PTHR33154:SF18">
    <property type="entry name" value="ARSENICAL RESISTANCE OPERON REPRESSOR"/>
    <property type="match status" value="1"/>
</dbReference>
<dbReference type="Proteomes" id="UP000320209">
    <property type="component" value="Unassembled WGS sequence"/>
</dbReference>
<evidence type="ECO:0000256" key="2">
    <source>
        <dbReference type="ARBA" id="ARBA00023125"/>
    </source>
</evidence>
<evidence type="ECO:0000256" key="3">
    <source>
        <dbReference type="ARBA" id="ARBA00023163"/>
    </source>
</evidence>
<dbReference type="PROSITE" id="PS50206">
    <property type="entry name" value="RHODANESE_3"/>
    <property type="match status" value="1"/>
</dbReference>
<dbReference type="GO" id="GO:0004792">
    <property type="term" value="F:thiosulfate-cyanide sulfurtransferase activity"/>
    <property type="evidence" value="ECO:0007669"/>
    <property type="project" value="InterPro"/>
</dbReference>
<dbReference type="AlphaFoldDB" id="A0A543ACX3"/>
<dbReference type="InterPro" id="IPR001763">
    <property type="entry name" value="Rhodanese-like_dom"/>
</dbReference>
<dbReference type="GO" id="GO:0003700">
    <property type="term" value="F:DNA-binding transcription factor activity"/>
    <property type="evidence" value="ECO:0007669"/>
    <property type="project" value="InterPro"/>
</dbReference>
<evidence type="ECO:0000259" key="5">
    <source>
        <dbReference type="PROSITE" id="PS50987"/>
    </source>
</evidence>
<dbReference type="InterPro" id="IPR001307">
    <property type="entry name" value="Thiosulphate_STrfase_CS"/>
</dbReference>
<dbReference type="SMART" id="SM00450">
    <property type="entry name" value="RHOD"/>
    <property type="match status" value="1"/>
</dbReference>
<dbReference type="InterPro" id="IPR011991">
    <property type="entry name" value="ArsR-like_HTH"/>
</dbReference>
<dbReference type="Pfam" id="PF01022">
    <property type="entry name" value="HTH_5"/>
    <property type="match status" value="1"/>
</dbReference>
<dbReference type="GO" id="GO:0003677">
    <property type="term" value="F:DNA binding"/>
    <property type="evidence" value="ECO:0007669"/>
    <property type="project" value="UniProtKB-KW"/>
</dbReference>
<dbReference type="Gene3D" id="3.40.250.10">
    <property type="entry name" value="Rhodanese-like domain"/>
    <property type="match status" value="1"/>
</dbReference>
<dbReference type="CDD" id="cd00090">
    <property type="entry name" value="HTH_ARSR"/>
    <property type="match status" value="1"/>
</dbReference>
<evidence type="ECO:0000256" key="1">
    <source>
        <dbReference type="ARBA" id="ARBA00023015"/>
    </source>
</evidence>